<dbReference type="InterPro" id="IPR011051">
    <property type="entry name" value="RmlC_Cupin_sf"/>
</dbReference>
<dbReference type="SUPFAM" id="SSF51182">
    <property type="entry name" value="RmlC-like cupins"/>
    <property type="match status" value="1"/>
</dbReference>
<dbReference type="Pfam" id="PF00908">
    <property type="entry name" value="dTDP_sugar_isom"/>
    <property type="match status" value="1"/>
</dbReference>
<dbReference type="InterPro" id="IPR000888">
    <property type="entry name" value="RmlC-like"/>
</dbReference>
<dbReference type="GO" id="GO:0008830">
    <property type="term" value="F:dTDP-4-dehydrorhamnose 3,5-epimerase activity"/>
    <property type="evidence" value="ECO:0007669"/>
    <property type="project" value="InterPro"/>
</dbReference>
<evidence type="ECO:0000313" key="2">
    <source>
        <dbReference type="Proteomes" id="UP000176445"/>
    </source>
</evidence>
<dbReference type="EMBL" id="MFKW01000019">
    <property type="protein sequence ID" value="OGG51694.1"/>
    <property type="molecule type" value="Genomic_DNA"/>
</dbReference>
<dbReference type="InterPro" id="IPR014710">
    <property type="entry name" value="RmlC-like_jellyroll"/>
</dbReference>
<name>A0A1F6CRB9_9BACT</name>
<dbReference type="AlphaFoldDB" id="A0A1F6CRB9"/>
<evidence type="ECO:0008006" key="3">
    <source>
        <dbReference type="Google" id="ProtNLM"/>
    </source>
</evidence>
<accession>A0A1F6CRB9</accession>
<organism evidence="1 2">
    <name type="scientific">Candidatus Kaiserbacteria bacterium RIFCSPHIGHO2_01_FULL_54_36b</name>
    <dbReference type="NCBI Taxonomy" id="1798483"/>
    <lineage>
        <taxon>Bacteria</taxon>
        <taxon>Candidatus Kaiseribacteriota</taxon>
    </lineage>
</organism>
<protein>
    <recommendedName>
        <fullName evidence="3">Sugar 3,4-ketoisomerase QdtA cupin domain-containing protein</fullName>
    </recommendedName>
</protein>
<dbReference type="Proteomes" id="UP000176445">
    <property type="component" value="Unassembled WGS sequence"/>
</dbReference>
<dbReference type="Gene3D" id="2.60.120.10">
    <property type="entry name" value="Jelly Rolls"/>
    <property type="match status" value="1"/>
</dbReference>
<evidence type="ECO:0000313" key="1">
    <source>
        <dbReference type="EMBL" id="OGG51694.1"/>
    </source>
</evidence>
<proteinExistence type="predicted"/>
<sequence>MTTNYHKKPTLLEGGVAADKRGQVSFVNDFGFEDVVRFYMVENSAEEPIRAFHGHMKEAKYVFVPSGSALVAAVKLDDAKTPSTLEIPQRFVLSAKKPSVLYIPGGYANGFRALEPNTKVIFFATASVEESKADDYRFPHDYWGDDVWDVDTL</sequence>
<gene>
    <name evidence="1" type="ORF">A2704_05245</name>
</gene>
<comment type="caution">
    <text evidence="1">The sequence shown here is derived from an EMBL/GenBank/DDBJ whole genome shotgun (WGS) entry which is preliminary data.</text>
</comment>
<reference evidence="1 2" key="1">
    <citation type="journal article" date="2016" name="Nat. Commun.">
        <title>Thousands of microbial genomes shed light on interconnected biogeochemical processes in an aquifer system.</title>
        <authorList>
            <person name="Anantharaman K."/>
            <person name="Brown C.T."/>
            <person name="Hug L.A."/>
            <person name="Sharon I."/>
            <person name="Castelle C.J."/>
            <person name="Probst A.J."/>
            <person name="Thomas B.C."/>
            <person name="Singh A."/>
            <person name="Wilkins M.J."/>
            <person name="Karaoz U."/>
            <person name="Brodie E.L."/>
            <person name="Williams K.H."/>
            <person name="Hubbard S.S."/>
            <person name="Banfield J.F."/>
        </authorList>
    </citation>
    <scope>NUCLEOTIDE SEQUENCE [LARGE SCALE GENOMIC DNA]</scope>
</reference>